<dbReference type="Gene3D" id="1.10.4160.10">
    <property type="entry name" value="Hydantoin permease"/>
    <property type="match status" value="1"/>
</dbReference>
<name>W2S402_CYPE1</name>
<keyword evidence="5 6" id="KW-0472">Membrane</keyword>
<feature type="transmembrane region" description="Helical" evidence="6">
    <location>
        <begin position="286"/>
        <end position="315"/>
    </location>
</feature>
<comment type="subcellular location">
    <subcellularLocation>
        <location evidence="1">Membrane</location>
        <topology evidence="1">Multi-pass membrane protein</topology>
    </subcellularLocation>
</comment>
<evidence type="ECO:0000256" key="3">
    <source>
        <dbReference type="ARBA" id="ARBA00022692"/>
    </source>
</evidence>
<dbReference type="HOGENOM" id="CLU_021555_4_1_1"/>
<dbReference type="InParanoid" id="W2S402"/>
<feature type="transmembrane region" description="Helical" evidence="6">
    <location>
        <begin position="377"/>
        <end position="396"/>
    </location>
</feature>
<accession>W2S402</accession>
<dbReference type="PANTHER" id="PTHR30618">
    <property type="entry name" value="NCS1 FAMILY PURINE/PYRIMIDINE TRANSPORTER"/>
    <property type="match status" value="1"/>
</dbReference>
<proteinExistence type="inferred from homology"/>
<dbReference type="Pfam" id="PF02133">
    <property type="entry name" value="Transp_cyt_pur"/>
    <property type="match status" value="1"/>
</dbReference>
<dbReference type="NCBIfam" id="TIGR00800">
    <property type="entry name" value="ncs1"/>
    <property type="match status" value="1"/>
</dbReference>
<feature type="transmembrane region" description="Helical" evidence="6">
    <location>
        <begin position="446"/>
        <end position="466"/>
    </location>
</feature>
<dbReference type="InterPro" id="IPR001248">
    <property type="entry name" value="Pur-cyt_permease"/>
</dbReference>
<dbReference type="RefSeq" id="XP_008714430.1">
    <property type="nucleotide sequence ID" value="XM_008716208.1"/>
</dbReference>
<dbReference type="AlphaFoldDB" id="W2S402"/>
<comment type="similarity">
    <text evidence="2">Belongs to the purine-cytosine permease (2.A.39) family.</text>
</comment>
<feature type="transmembrane region" description="Helical" evidence="6">
    <location>
        <begin position="126"/>
        <end position="148"/>
    </location>
</feature>
<sequence length="566" mass="62066">MDNIRYRARAAKQNVVSKRTKEGWVLPKTAVTFADENTWSNIDTDVTPLERRTWTSWTILGFWLSDALSAQSWAGASAVIAVGLTWREAVYCLILGTLVVTVPLILNGAAGAQLHVPFPVVARSGFGFYFSRFVVVVRMVTALFWHAIQTYSGSTAMTQVIRAIWPSYLDIPNHLPASAGITTQQMVSHFIFWSVQFPILLISPHKLKWFFVVKAVVVLTAAFATVIGMTQLANGAGDIWSQQPTVQGATKAWLIVSSMSSMTGGWATMATNVADFTRYLKSSRGVYWQVLFVPLIMTLLGVFGIIGTSAAKVVYGEYIWDPLALASRWEGPGGRAAAFFVGVAWCIAQIGTNLSANVISCSNDMVSLCPKYLNIRRGVVITTVTAGWIMVPWKIIASAQSLLNFMSALGIFLAPIASILACDYWVVKKKAIDVPALYRKYGRYRYGNAAGTNWRAAVALAIGVVPNIPGMAAAVNPSINIGGARYIYAMFYLYGFSSTFVSYTVLSWLFPDRDTLLQEPIFEDIVVVDGVERINDGVLSADTKDKTLVNVEAEAEDFEKRADARV</sequence>
<keyword evidence="4 6" id="KW-1133">Transmembrane helix</keyword>
<dbReference type="CDD" id="cd11482">
    <property type="entry name" value="SLC-NCS1sbd_NRT1-like"/>
    <property type="match status" value="1"/>
</dbReference>
<keyword evidence="8" id="KW-1185">Reference proteome</keyword>
<dbReference type="OrthoDB" id="2018619at2759"/>
<dbReference type="InterPro" id="IPR012681">
    <property type="entry name" value="NCS1"/>
</dbReference>
<dbReference type="GO" id="GO:0005886">
    <property type="term" value="C:plasma membrane"/>
    <property type="evidence" value="ECO:0007669"/>
    <property type="project" value="TreeGrafter"/>
</dbReference>
<protein>
    <recommendedName>
        <fullName evidence="9">NCS1 nucleoside transporter</fullName>
    </recommendedName>
</protein>
<feature type="transmembrane region" description="Helical" evidence="6">
    <location>
        <begin position="209"/>
        <end position="232"/>
    </location>
</feature>
<dbReference type="GO" id="GO:0015205">
    <property type="term" value="F:nucleobase transmembrane transporter activity"/>
    <property type="evidence" value="ECO:0007669"/>
    <property type="project" value="TreeGrafter"/>
</dbReference>
<organism evidence="7 8">
    <name type="scientific">Cyphellophora europaea (strain CBS 101466)</name>
    <name type="common">Phialophora europaea</name>
    <dbReference type="NCBI Taxonomy" id="1220924"/>
    <lineage>
        <taxon>Eukaryota</taxon>
        <taxon>Fungi</taxon>
        <taxon>Dikarya</taxon>
        <taxon>Ascomycota</taxon>
        <taxon>Pezizomycotina</taxon>
        <taxon>Eurotiomycetes</taxon>
        <taxon>Chaetothyriomycetidae</taxon>
        <taxon>Chaetothyriales</taxon>
        <taxon>Cyphellophoraceae</taxon>
        <taxon>Cyphellophora</taxon>
    </lineage>
</organism>
<evidence type="ECO:0000256" key="1">
    <source>
        <dbReference type="ARBA" id="ARBA00004141"/>
    </source>
</evidence>
<evidence type="ECO:0000256" key="4">
    <source>
        <dbReference type="ARBA" id="ARBA00022989"/>
    </source>
</evidence>
<dbReference type="eggNOG" id="KOG2466">
    <property type="taxonomic scope" value="Eukaryota"/>
</dbReference>
<evidence type="ECO:0000313" key="8">
    <source>
        <dbReference type="Proteomes" id="UP000030752"/>
    </source>
</evidence>
<dbReference type="GeneID" id="19969191"/>
<dbReference type="InterPro" id="IPR045225">
    <property type="entry name" value="Uracil/uridine/allantoin_perm"/>
</dbReference>
<dbReference type="PANTHER" id="PTHR30618:SF0">
    <property type="entry name" value="PURINE-URACIL PERMEASE NCS1"/>
    <property type="match status" value="1"/>
</dbReference>
<feature type="transmembrane region" description="Helical" evidence="6">
    <location>
        <begin position="486"/>
        <end position="510"/>
    </location>
</feature>
<dbReference type="EMBL" id="KB822718">
    <property type="protein sequence ID" value="ETN42694.1"/>
    <property type="molecule type" value="Genomic_DNA"/>
</dbReference>
<feature type="transmembrane region" description="Helical" evidence="6">
    <location>
        <begin position="402"/>
        <end position="426"/>
    </location>
</feature>
<dbReference type="Proteomes" id="UP000030752">
    <property type="component" value="Unassembled WGS sequence"/>
</dbReference>
<dbReference type="VEuPathDB" id="FungiDB:HMPREF1541_01852"/>
<evidence type="ECO:0000256" key="2">
    <source>
        <dbReference type="ARBA" id="ARBA00008974"/>
    </source>
</evidence>
<evidence type="ECO:0000256" key="6">
    <source>
        <dbReference type="SAM" id="Phobius"/>
    </source>
</evidence>
<evidence type="ECO:0000313" key="7">
    <source>
        <dbReference type="EMBL" id="ETN42694.1"/>
    </source>
</evidence>
<keyword evidence="3 6" id="KW-0812">Transmembrane</keyword>
<evidence type="ECO:0000256" key="5">
    <source>
        <dbReference type="ARBA" id="ARBA00023136"/>
    </source>
</evidence>
<feature type="transmembrane region" description="Helical" evidence="6">
    <location>
        <begin position="252"/>
        <end position="274"/>
    </location>
</feature>
<evidence type="ECO:0008006" key="9">
    <source>
        <dbReference type="Google" id="ProtNLM"/>
    </source>
</evidence>
<reference evidence="7 8" key="1">
    <citation type="submission" date="2013-03" db="EMBL/GenBank/DDBJ databases">
        <title>The Genome Sequence of Phialophora europaea CBS 101466.</title>
        <authorList>
            <consortium name="The Broad Institute Genomics Platform"/>
            <person name="Cuomo C."/>
            <person name="de Hoog S."/>
            <person name="Gorbushina A."/>
            <person name="Walker B."/>
            <person name="Young S.K."/>
            <person name="Zeng Q."/>
            <person name="Gargeya S."/>
            <person name="Fitzgerald M."/>
            <person name="Haas B."/>
            <person name="Abouelleil A."/>
            <person name="Allen A.W."/>
            <person name="Alvarado L."/>
            <person name="Arachchi H.M."/>
            <person name="Berlin A.M."/>
            <person name="Chapman S.B."/>
            <person name="Gainer-Dewar J."/>
            <person name="Goldberg J."/>
            <person name="Griggs A."/>
            <person name="Gujja S."/>
            <person name="Hansen M."/>
            <person name="Howarth C."/>
            <person name="Imamovic A."/>
            <person name="Ireland A."/>
            <person name="Larimer J."/>
            <person name="McCowan C."/>
            <person name="Murphy C."/>
            <person name="Pearson M."/>
            <person name="Poon T.W."/>
            <person name="Priest M."/>
            <person name="Roberts A."/>
            <person name="Saif S."/>
            <person name="Shea T."/>
            <person name="Sisk P."/>
            <person name="Sykes S."/>
            <person name="Wortman J."/>
            <person name="Nusbaum C."/>
            <person name="Birren B."/>
        </authorList>
    </citation>
    <scope>NUCLEOTIDE SEQUENCE [LARGE SCALE GENOMIC DNA]</scope>
    <source>
        <strain evidence="7 8">CBS 101466</strain>
    </source>
</reference>
<feature type="transmembrane region" description="Helical" evidence="6">
    <location>
        <begin position="89"/>
        <end position="106"/>
    </location>
</feature>
<feature type="transmembrane region" description="Helical" evidence="6">
    <location>
        <begin position="335"/>
        <end position="356"/>
    </location>
</feature>
<gene>
    <name evidence="7" type="ORF">HMPREF1541_01852</name>
</gene>